<dbReference type="Proteomes" id="UP000663868">
    <property type="component" value="Unassembled WGS sequence"/>
</dbReference>
<name>A0A820LWP2_9BILA</name>
<sequence>MDIHFKSYNYDPNRIFEIEKTLFDDGYVHIQFFDQHVPHDNDFPTNMEKFFIDIIEKLGGQCLTHNEQNDSFV</sequence>
<dbReference type="AlphaFoldDB" id="A0A820LWP2"/>
<accession>A0A820LWP2</accession>
<dbReference type="EMBL" id="CAJOBB010019975">
    <property type="protein sequence ID" value="CAF4363562.1"/>
    <property type="molecule type" value="Genomic_DNA"/>
</dbReference>
<proteinExistence type="predicted"/>
<reference evidence="1" key="1">
    <citation type="submission" date="2021-02" db="EMBL/GenBank/DDBJ databases">
        <authorList>
            <person name="Nowell W R."/>
        </authorList>
    </citation>
    <scope>NUCLEOTIDE SEQUENCE</scope>
</reference>
<comment type="caution">
    <text evidence="1">The sequence shown here is derived from an EMBL/GenBank/DDBJ whole genome shotgun (WGS) entry which is preliminary data.</text>
</comment>
<evidence type="ECO:0000313" key="2">
    <source>
        <dbReference type="Proteomes" id="UP000663868"/>
    </source>
</evidence>
<protein>
    <submittedName>
        <fullName evidence="1">Uncharacterized protein</fullName>
    </submittedName>
</protein>
<evidence type="ECO:0000313" key="1">
    <source>
        <dbReference type="EMBL" id="CAF4363562.1"/>
    </source>
</evidence>
<organism evidence="1 2">
    <name type="scientific">Adineta steineri</name>
    <dbReference type="NCBI Taxonomy" id="433720"/>
    <lineage>
        <taxon>Eukaryota</taxon>
        <taxon>Metazoa</taxon>
        <taxon>Spiralia</taxon>
        <taxon>Gnathifera</taxon>
        <taxon>Rotifera</taxon>
        <taxon>Eurotatoria</taxon>
        <taxon>Bdelloidea</taxon>
        <taxon>Adinetida</taxon>
        <taxon>Adinetidae</taxon>
        <taxon>Adineta</taxon>
    </lineage>
</organism>
<gene>
    <name evidence="1" type="ORF">KXQ929_LOCUS48954</name>
</gene>